<name>A0A9W9HSN9_9EURO</name>
<keyword evidence="5" id="KW-1185">Reference proteome</keyword>
<evidence type="ECO:0008006" key="6">
    <source>
        <dbReference type="Google" id="ProtNLM"/>
    </source>
</evidence>
<dbReference type="EMBL" id="JAPQKO010000006">
    <property type="protein sequence ID" value="KAJ5156497.1"/>
    <property type="molecule type" value="Genomic_DNA"/>
</dbReference>
<evidence type="ECO:0000313" key="5">
    <source>
        <dbReference type="Proteomes" id="UP001146351"/>
    </source>
</evidence>
<dbReference type="Gene3D" id="3.30.70.80">
    <property type="entry name" value="Peptidase S8 propeptide/proteinase inhibitor I9"/>
    <property type="match status" value="1"/>
</dbReference>
<organism evidence="4 5">
    <name type="scientific">Penicillium capsulatum</name>
    <dbReference type="NCBI Taxonomy" id="69766"/>
    <lineage>
        <taxon>Eukaryota</taxon>
        <taxon>Fungi</taxon>
        <taxon>Dikarya</taxon>
        <taxon>Ascomycota</taxon>
        <taxon>Pezizomycotina</taxon>
        <taxon>Eurotiomycetes</taxon>
        <taxon>Eurotiomycetidae</taxon>
        <taxon>Eurotiales</taxon>
        <taxon>Aspergillaceae</taxon>
        <taxon>Penicillium</taxon>
    </lineage>
</organism>
<protein>
    <recommendedName>
        <fullName evidence="6">Proteinase inhibitor, propeptide</fullName>
    </recommendedName>
</protein>
<dbReference type="PANTHER" id="PTHR28288:SF1">
    <property type="entry name" value="INHIBITOR I9 DOMAIN-CONTAINING PROTEIN"/>
    <property type="match status" value="1"/>
</dbReference>
<evidence type="ECO:0000313" key="4">
    <source>
        <dbReference type="EMBL" id="KAJ5156497.1"/>
    </source>
</evidence>
<proteinExistence type="inferred from homology"/>
<reference evidence="4" key="2">
    <citation type="journal article" date="2023" name="IMA Fungus">
        <title>Comparative genomic study of the Penicillium genus elucidates a diverse pangenome and 15 lateral gene transfer events.</title>
        <authorList>
            <person name="Petersen C."/>
            <person name="Sorensen T."/>
            <person name="Nielsen M.R."/>
            <person name="Sondergaard T.E."/>
            <person name="Sorensen J.L."/>
            <person name="Fitzpatrick D.A."/>
            <person name="Frisvad J.C."/>
            <person name="Nielsen K.L."/>
        </authorList>
    </citation>
    <scope>NUCLEOTIDE SEQUENCE</scope>
    <source>
        <strain evidence="4">IBT 21917</strain>
    </source>
</reference>
<reference evidence="4" key="1">
    <citation type="submission" date="2022-11" db="EMBL/GenBank/DDBJ databases">
        <authorList>
            <person name="Petersen C."/>
        </authorList>
    </citation>
    <scope>NUCLEOTIDE SEQUENCE</scope>
    <source>
        <strain evidence="4">IBT 21917</strain>
    </source>
</reference>
<dbReference type="InterPro" id="IPR037045">
    <property type="entry name" value="S8pro/Inhibitor_I9_sf"/>
</dbReference>
<dbReference type="GO" id="GO:0004866">
    <property type="term" value="F:endopeptidase inhibitor activity"/>
    <property type="evidence" value="ECO:0007669"/>
    <property type="project" value="TreeGrafter"/>
</dbReference>
<feature type="chain" id="PRO_5040981672" description="Proteinase inhibitor, propeptide" evidence="3">
    <location>
        <begin position="18"/>
        <end position="100"/>
    </location>
</feature>
<dbReference type="GO" id="GO:0042144">
    <property type="term" value="P:vacuole fusion, non-autophagic"/>
    <property type="evidence" value="ECO:0007669"/>
    <property type="project" value="TreeGrafter"/>
</dbReference>
<dbReference type="AlphaFoldDB" id="A0A9W9HSN9"/>
<dbReference type="PANTHER" id="PTHR28288">
    <property type="entry name" value="PROTEASE B INHIBITOR 2"/>
    <property type="match status" value="1"/>
</dbReference>
<dbReference type="FunFam" id="3.30.70.80:FF:000005">
    <property type="entry name" value="Proteinase inhibitor I2B"/>
    <property type="match status" value="1"/>
</dbReference>
<accession>A0A9W9HSN9</accession>
<evidence type="ECO:0000256" key="2">
    <source>
        <dbReference type="SAM" id="MobiDB-lite"/>
    </source>
</evidence>
<keyword evidence="3" id="KW-0732">Signal</keyword>
<feature type="region of interest" description="Disordered" evidence="2">
    <location>
        <begin position="75"/>
        <end position="100"/>
    </location>
</feature>
<evidence type="ECO:0000256" key="1">
    <source>
        <dbReference type="ARBA" id="ARBA00038069"/>
    </source>
</evidence>
<evidence type="ECO:0000256" key="3">
    <source>
        <dbReference type="SAM" id="SignalP"/>
    </source>
</evidence>
<dbReference type="SUPFAM" id="SSF54897">
    <property type="entry name" value="Protease propeptides/inhibitors"/>
    <property type="match status" value="1"/>
</dbReference>
<comment type="similarity">
    <text evidence="1">Belongs to the protease inhibitor I9 family.</text>
</comment>
<comment type="caution">
    <text evidence="4">The sequence shown here is derived from an EMBL/GenBank/DDBJ whole genome shotgun (WGS) entry which is preliminary data.</text>
</comment>
<gene>
    <name evidence="4" type="ORF">N7492_009300</name>
</gene>
<dbReference type="Proteomes" id="UP001146351">
    <property type="component" value="Unassembled WGS sequence"/>
</dbReference>
<feature type="signal peptide" evidence="3">
    <location>
        <begin position="1"/>
        <end position="17"/>
    </location>
</feature>
<dbReference type="OrthoDB" id="3888684at2759"/>
<dbReference type="InterPro" id="IPR052471">
    <property type="entry name" value="PBI_I9"/>
</dbReference>
<sequence>MKFLFTALLLLLPLALAAQPLKSVIVTYPKDTPDDVVDRAKELVRSQGGVIVHDYNVLFKGFAAETPETAIQTLSTESTDYKPTIEEDSSVGIDEDKHPL</sequence>